<evidence type="ECO:0000313" key="2">
    <source>
        <dbReference type="Proteomes" id="UP000270185"/>
    </source>
</evidence>
<dbReference type="KEGG" id="ccas:EIB73_01370"/>
<protein>
    <submittedName>
        <fullName evidence="1">Uncharacterized protein</fullName>
    </submittedName>
</protein>
<dbReference type="AlphaFoldDB" id="A0A3G8XNT2"/>
<dbReference type="RefSeq" id="WP_125021903.1">
    <property type="nucleotide sequence ID" value="NZ_CP034159.1"/>
</dbReference>
<dbReference type="Proteomes" id="UP000270185">
    <property type="component" value="Chromosome"/>
</dbReference>
<reference evidence="2" key="1">
    <citation type="submission" date="2018-11" db="EMBL/GenBank/DDBJ databases">
        <title>Proposal to divide the Flavobacteriaceae and reorganize its genera based on Amino Acid Identity values calculated from whole genome sequences.</title>
        <authorList>
            <person name="Nicholson A.C."/>
            <person name="Gulvik C.A."/>
            <person name="Whitney A.M."/>
            <person name="Humrighouse B.W."/>
            <person name="Bell M."/>
            <person name="Holmes B."/>
            <person name="Steigerwalt A.G."/>
            <person name="Villarma A."/>
            <person name="Sheth M."/>
            <person name="Batra D."/>
            <person name="Pryor J."/>
            <person name="Bernardet J.-F."/>
            <person name="Hugo C."/>
            <person name="Kampfer P."/>
            <person name="Newman J.D."/>
            <person name="McQuiston J.R."/>
        </authorList>
    </citation>
    <scope>NUCLEOTIDE SEQUENCE [LARGE SCALE GENOMIC DNA]</scope>
    <source>
        <strain evidence="2">G0081</strain>
    </source>
</reference>
<dbReference type="OrthoDB" id="1264172at2"/>
<accession>A0A3G8XNT2</accession>
<keyword evidence="2" id="KW-1185">Reference proteome</keyword>
<proteinExistence type="predicted"/>
<dbReference type="EMBL" id="CP034159">
    <property type="protein sequence ID" value="AZI31904.1"/>
    <property type="molecule type" value="Genomic_DNA"/>
</dbReference>
<organism evidence="1 2">
    <name type="scientific">Kaistella carnis</name>
    <dbReference type="NCBI Taxonomy" id="1241979"/>
    <lineage>
        <taxon>Bacteria</taxon>
        <taxon>Pseudomonadati</taxon>
        <taxon>Bacteroidota</taxon>
        <taxon>Flavobacteriia</taxon>
        <taxon>Flavobacteriales</taxon>
        <taxon>Weeksellaceae</taxon>
        <taxon>Chryseobacterium group</taxon>
        <taxon>Kaistella</taxon>
    </lineage>
</organism>
<sequence length="126" mass="14884">MSFFKKNTYLKIELAESIESVKSNLLRTLLGKFLSTIIPKANPDFENEIDKINTWLIEFDAGGIPEREIGLDKDGKVVMIMPWKDNYGYWTDNNLNLTDFMNGFKYSEIENEYFEHRWKNFAENKL</sequence>
<name>A0A3G8XNT2_9FLAO</name>
<gene>
    <name evidence="1" type="ORF">EIB73_01370</name>
</gene>
<evidence type="ECO:0000313" key="1">
    <source>
        <dbReference type="EMBL" id="AZI31904.1"/>
    </source>
</evidence>